<evidence type="ECO:0000256" key="1">
    <source>
        <dbReference type="SAM" id="Phobius"/>
    </source>
</evidence>
<dbReference type="OrthoDB" id="415967at2759"/>
<comment type="caution">
    <text evidence="2">The sequence shown here is derived from an EMBL/GenBank/DDBJ whole genome shotgun (WGS) entry which is preliminary data.</text>
</comment>
<sequence>MTVDSRATPRRPCGGLCPVASSEEKCIFCLSADGWQYVPLHFERTTKGDRAEVRYSEILASHTACGPCWAQWERRATATAKTATAPRCPMCQRDIDVRQGYEDANCKDCLSVLLKATRSRPRPAVRSPICSSHMKCCCSVLIIFILVVTFNVACDIMLQIGGQRLAQELSHHSLGAALKLPPGLYSVLCNDEVKAALDALTQDPILRFTTSFLQEIVAEGCRRRSERWRSVPTWLSLPDSPGAAERTACDASGQFDVLGHFVWLV</sequence>
<reference evidence="3" key="2">
    <citation type="submission" date="2024-04" db="EMBL/GenBank/DDBJ databases">
        <authorList>
            <person name="Chen Y."/>
            <person name="Shah S."/>
            <person name="Dougan E. K."/>
            <person name="Thang M."/>
            <person name="Chan C."/>
        </authorList>
    </citation>
    <scope>NUCLEOTIDE SEQUENCE [LARGE SCALE GENOMIC DNA]</scope>
</reference>
<dbReference type="Proteomes" id="UP001152797">
    <property type="component" value="Unassembled WGS sequence"/>
</dbReference>
<protein>
    <submittedName>
        <fullName evidence="2">Uncharacterized protein</fullName>
    </submittedName>
</protein>
<accession>A0A9P1FKR8</accession>
<proteinExistence type="predicted"/>
<keyword evidence="1" id="KW-0812">Transmembrane</keyword>
<reference evidence="2" key="1">
    <citation type="submission" date="2022-10" db="EMBL/GenBank/DDBJ databases">
        <authorList>
            <person name="Chen Y."/>
            <person name="Dougan E. K."/>
            <person name="Chan C."/>
            <person name="Rhodes N."/>
            <person name="Thang M."/>
        </authorList>
    </citation>
    <scope>NUCLEOTIDE SEQUENCE</scope>
</reference>
<dbReference type="EMBL" id="CAMXCT030000389">
    <property type="protein sequence ID" value="CAL4765422.1"/>
    <property type="molecule type" value="Genomic_DNA"/>
</dbReference>
<gene>
    <name evidence="2" type="ORF">C1SCF055_LOCUS6186</name>
</gene>
<dbReference type="EMBL" id="CAMXCT010000389">
    <property type="protein sequence ID" value="CAI3978110.1"/>
    <property type="molecule type" value="Genomic_DNA"/>
</dbReference>
<organism evidence="2">
    <name type="scientific">Cladocopium goreaui</name>
    <dbReference type="NCBI Taxonomy" id="2562237"/>
    <lineage>
        <taxon>Eukaryota</taxon>
        <taxon>Sar</taxon>
        <taxon>Alveolata</taxon>
        <taxon>Dinophyceae</taxon>
        <taxon>Suessiales</taxon>
        <taxon>Symbiodiniaceae</taxon>
        <taxon>Cladocopium</taxon>
    </lineage>
</organism>
<name>A0A9P1FKR8_9DINO</name>
<dbReference type="EMBL" id="CAMXCT020000389">
    <property type="protein sequence ID" value="CAL1131485.1"/>
    <property type="molecule type" value="Genomic_DNA"/>
</dbReference>
<feature type="transmembrane region" description="Helical" evidence="1">
    <location>
        <begin position="140"/>
        <end position="158"/>
    </location>
</feature>
<keyword evidence="1" id="KW-1133">Transmembrane helix</keyword>
<evidence type="ECO:0000313" key="2">
    <source>
        <dbReference type="EMBL" id="CAI3978110.1"/>
    </source>
</evidence>
<keyword evidence="4" id="KW-1185">Reference proteome</keyword>
<evidence type="ECO:0000313" key="3">
    <source>
        <dbReference type="EMBL" id="CAL1131485.1"/>
    </source>
</evidence>
<keyword evidence="1" id="KW-0472">Membrane</keyword>
<dbReference type="AlphaFoldDB" id="A0A9P1FKR8"/>
<evidence type="ECO:0000313" key="4">
    <source>
        <dbReference type="Proteomes" id="UP001152797"/>
    </source>
</evidence>